<evidence type="ECO:0008006" key="3">
    <source>
        <dbReference type="Google" id="ProtNLM"/>
    </source>
</evidence>
<dbReference type="AlphaFoldDB" id="A0A941FHG8"/>
<protein>
    <recommendedName>
        <fullName evidence="3">Aldehyde oxidase/xanthine dehydrogenase second molybdopterin binding domain-containing protein</fullName>
    </recommendedName>
</protein>
<evidence type="ECO:0000313" key="1">
    <source>
        <dbReference type="EMBL" id="MBR8644878.1"/>
    </source>
</evidence>
<dbReference type="SUPFAM" id="SSF56003">
    <property type="entry name" value="Molybdenum cofactor-binding domain"/>
    <property type="match status" value="1"/>
</dbReference>
<dbReference type="Proteomes" id="UP000680045">
    <property type="component" value="Unassembled WGS sequence"/>
</dbReference>
<sequence length="60" mass="6192">MDIVSIESKVFDNPYADGPYGAKGAGELTLIGGAPAVQAAIEDALHTSFSANSDYTGSHY</sequence>
<dbReference type="Gene3D" id="3.30.365.10">
    <property type="entry name" value="Aldehyde oxidase/xanthine dehydrogenase, molybdopterin binding domain"/>
    <property type="match status" value="1"/>
</dbReference>
<proteinExistence type="predicted"/>
<gene>
    <name evidence="1" type="ORF">KEH51_12415</name>
</gene>
<accession>A0A941FHG8</accession>
<reference evidence="1" key="1">
    <citation type="submission" date="2021-04" db="EMBL/GenBank/DDBJ databases">
        <title>Whole genome sequencing of Enterococci isolates from hospitalized patients.</title>
        <authorList>
            <person name="Ogoti B.M."/>
            <person name="Onyambu F.G."/>
        </authorList>
    </citation>
    <scope>NUCLEOTIDE SEQUENCE</scope>
    <source>
        <strain evidence="1">242</strain>
    </source>
</reference>
<name>A0A941FHG8_9BACI</name>
<dbReference type="GO" id="GO:0016491">
    <property type="term" value="F:oxidoreductase activity"/>
    <property type="evidence" value="ECO:0007669"/>
    <property type="project" value="InterPro"/>
</dbReference>
<dbReference type="EMBL" id="JAGTPW010000019">
    <property type="protein sequence ID" value="MBR8644878.1"/>
    <property type="molecule type" value="Genomic_DNA"/>
</dbReference>
<dbReference type="InterPro" id="IPR037165">
    <property type="entry name" value="AldOxase/xan_DH_Mopterin-bd_sf"/>
</dbReference>
<comment type="caution">
    <text evidence="1">The sequence shown here is derived from an EMBL/GenBank/DDBJ whole genome shotgun (WGS) entry which is preliminary data.</text>
</comment>
<evidence type="ECO:0000313" key="2">
    <source>
        <dbReference type="Proteomes" id="UP000680045"/>
    </source>
</evidence>
<organism evidence="1 2">
    <name type="scientific">Peribacillus frigoritolerans</name>
    <dbReference type="NCBI Taxonomy" id="450367"/>
    <lineage>
        <taxon>Bacteria</taxon>
        <taxon>Bacillati</taxon>
        <taxon>Bacillota</taxon>
        <taxon>Bacilli</taxon>
        <taxon>Bacillales</taxon>
        <taxon>Bacillaceae</taxon>
        <taxon>Peribacillus</taxon>
    </lineage>
</organism>